<dbReference type="PANTHER" id="PTHR43620">
    <property type="entry name" value="GLYCEROPHOSPHORYL DIESTER PHOSPHODIESTERASE"/>
    <property type="match status" value="1"/>
</dbReference>
<dbReference type="FunFam" id="3.20.20.190:FF:000013">
    <property type="entry name" value="Glycerophosphodiester phosphodiesterase GDPDL3"/>
    <property type="match status" value="1"/>
</dbReference>
<feature type="chain" id="PRO_5041277074" description="glycerophosphodiester phosphodiesterase" evidence="7">
    <location>
        <begin position="23"/>
        <end position="575"/>
    </location>
</feature>
<dbReference type="EMBL" id="JARYMX010000004">
    <property type="protein sequence ID" value="KAJ9551267.1"/>
    <property type="molecule type" value="Genomic_DNA"/>
</dbReference>
<feature type="domain" description="GP-PDE" evidence="8">
    <location>
        <begin position="354"/>
        <end position="575"/>
    </location>
</feature>
<evidence type="ECO:0000313" key="10">
    <source>
        <dbReference type="Proteomes" id="UP001172457"/>
    </source>
</evidence>
<organism evidence="9 10">
    <name type="scientific">Centaurea solstitialis</name>
    <name type="common">yellow star-thistle</name>
    <dbReference type="NCBI Taxonomy" id="347529"/>
    <lineage>
        <taxon>Eukaryota</taxon>
        <taxon>Viridiplantae</taxon>
        <taxon>Streptophyta</taxon>
        <taxon>Embryophyta</taxon>
        <taxon>Tracheophyta</taxon>
        <taxon>Spermatophyta</taxon>
        <taxon>Magnoliopsida</taxon>
        <taxon>eudicotyledons</taxon>
        <taxon>Gunneridae</taxon>
        <taxon>Pentapetalae</taxon>
        <taxon>asterids</taxon>
        <taxon>campanulids</taxon>
        <taxon>Asterales</taxon>
        <taxon>Asteraceae</taxon>
        <taxon>Carduoideae</taxon>
        <taxon>Cardueae</taxon>
        <taxon>Centaureinae</taxon>
        <taxon>Centaurea</taxon>
    </lineage>
</organism>
<dbReference type="PANTHER" id="PTHR43620:SF19">
    <property type="entry name" value="GLYCEROPHOSPHODIESTER PHOSPHODIESTERASE"/>
    <property type="match status" value="1"/>
</dbReference>
<feature type="signal peptide" evidence="7">
    <location>
        <begin position="1"/>
        <end position="22"/>
    </location>
</feature>
<feature type="domain" description="GP-PDE" evidence="8">
    <location>
        <begin position="40"/>
        <end position="338"/>
    </location>
</feature>
<dbReference type="Pfam" id="PF03009">
    <property type="entry name" value="GDPD"/>
    <property type="match status" value="1"/>
</dbReference>
<name>A0AA38W8T9_9ASTR</name>
<dbReference type="FunFam" id="3.20.20.190:FF:000011">
    <property type="entry name" value="Glycerophosphodiester phosphodiesterase GDPDL3"/>
    <property type="match status" value="1"/>
</dbReference>
<evidence type="ECO:0000256" key="2">
    <source>
        <dbReference type="ARBA" id="ARBA00022729"/>
    </source>
</evidence>
<dbReference type="InterPro" id="IPR030395">
    <property type="entry name" value="GP_PDE_dom"/>
</dbReference>
<sequence>MSNLLWLLNLLLLVCFVSSIAARGSSNRTSPWQTLSEDRPLVIARGGFSGLFPDSSEVAYRFADAISVSDVIMWCDVQLTSDAVGICFPNLNLENGSTISQVFDNRSKTYPVNGVLTKGWFPVDFSLSDLRNVFLTQNILSRTPNYDGMDKIRTFEDMVELKLRRLWLNIQHDAFFGQHNLSMKNFVISASKSGLVKYISSPEVGFLKSIQKRFRSSTTKLIFRFLELDETEPLTKESYGSLLKNLTFIKTFASGILVPKSYIWPVGSDLYLQPSTSLVLEAHREGLQVFASDFMNDVPLPYNYSYDPVTEYLNFVDNGRFSVDGVISDNPITPSLAFDCYSHMGTNQSQQEKPLVISFEGASGDFPGCTDSAYRKAVSDGADIIDCPIQMTSDGVPICLGSINLLDRTTVAGSDFSNLTSSIPELQSGTGIYTFSLTWSQIKSLRPAIYNPFKNSTLFRNPKFKNDGNLMTLSDLLDFASHATSVSGILLNIKNAAYLAKHQGLSVTDAVIDVLNRSNYYNETTKRILIESSELSVLRLFKARSNRHELVYEVDNNIRDAITQPSRRSAMLLDR</sequence>
<keyword evidence="4" id="KW-0378">Hydrolase</keyword>
<dbReference type="AlphaFoldDB" id="A0AA38W8T9"/>
<gene>
    <name evidence="9" type="ORF">OSB04_015312</name>
</gene>
<dbReference type="CDD" id="cd08603">
    <property type="entry name" value="GDPD_SHV3_repeat_1"/>
    <property type="match status" value="1"/>
</dbReference>
<dbReference type="GO" id="GO:0006629">
    <property type="term" value="P:lipid metabolic process"/>
    <property type="evidence" value="ECO:0007669"/>
    <property type="project" value="InterPro"/>
</dbReference>
<comment type="catalytic activity">
    <reaction evidence="6">
        <text>a sn-glycero-3-phosphodiester + H2O = an alcohol + sn-glycerol 3-phosphate + H(+)</text>
        <dbReference type="Rhea" id="RHEA:12969"/>
        <dbReference type="ChEBI" id="CHEBI:15377"/>
        <dbReference type="ChEBI" id="CHEBI:15378"/>
        <dbReference type="ChEBI" id="CHEBI:30879"/>
        <dbReference type="ChEBI" id="CHEBI:57597"/>
        <dbReference type="ChEBI" id="CHEBI:83408"/>
        <dbReference type="EC" id="3.1.4.46"/>
    </reaction>
</comment>
<evidence type="ECO:0000256" key="1">
    <source>
        <dbReference type="ARBA" id="ARBA00012247"/>
    </source>
</evidence>
<evidence type="ECO:0000256" key="4">
    <source>
        <dbReference type="ARBA" id="ARBA00022801"/>
    </source>
</evidence>
<dbReference type="Proteomes" id="UP001172457">
    <property type="component" value="Chromosome 4"/>
</dbReference>
<evidence type="ECO:0000256" key="5">
    <source>
        <dbReference type="ARBA" id="ARBA00023180"/>
    </source>
</evidence>
<keyword evidence="5" id="KW-0325">Glycoprotein</keyword>
<dbReference type="SUPFAM" id="SSF51695">
    <property type="entry name" value="PLC-like phosphodiesterases"/>
    <property type="match status" value="2"/>
</dbReference>
<comment type="caution">
    <text evidence="9">The sequence shown here is derived from an EMBL/GenBank/DDBJ whole genome shotgun (WGS) entry which is preliminary data.</text>
</comment>
<dbReference type="PROSITE" id="PS51704">
    <property type="entry name" value="GP_PDE"/>
    <property type="match status" value="2"/>
</dbReference>
<keyword evidence="3" id="KW-0319">Glycerol metabolism</keyword>
<evidence type="ECO:0000256" key="3">
    <source>
        <dbReference type="ARBA" id="ARBA00022798"/>
    </source>
</evidence>
<proteinExistence type="predicted"/>
<dbReference type="GO" id="GO:0006071">
    <property type="term" value="P:glycerol metabolic process"/>
    <property type="evidence" value="ECO:0007669"/>
    <property type="project" value="UniProtKB-KW"/>
</dbReference>
<dbReference type="GO" id="GO:0008889">
    <property type="term" value="F:glycerophosphodiester phosphodiesterase activity"/>
    <property type="evidence" value="ECO:0007669"/>
    <property type="project" value="UniProtKB-EC"/>
</dbReference>
<accession>A0AA38W8T9</accession>
<evidence type="ECO:0000313" key="9">
    <source>
        <dbReference type="EMBL" id="KAJ9551267.1"/>
    </source>
</evidence>
<evidence type="ECO:0000256" key="7">
    <source>
        <dbReference type="SAM" id="SignalP"/>
    </source>
</evidence>
<dbReference type="EC" id="3.1.4.46" evidence="1"/>
<reference evidence="9" key="1">
    <citation type="submission" date="2023-03" db="EMBL/GenBank/DDBJ databases">
        <title>Chromosome-scale reference genome and RAD-based genetic map of yellow starthistle (Centaurea solstitialis) reveal putative structural variation and QTLs associated with invader traits.</title>
        <authorList>
            <person name="Reatini B."/>
            <person name="Cang F.A."/>
            <person name="Jiang Q."/>
            <person name="Mckibben M.T.W."/>
            <person name="Barker M.S."/>
            <person name="Rieseberg L.H."/>
            <person name="Dlugosch K.M."/>
        </authorList>
    </citation>
    <scope>NUCLEOTIDE SEQUENCE</scope>
    <source>
        <strain evidence="9">CAN-66</strain>
        <tissue evidence="9">Leaf</tissue>
    </source>
</reference>
<dbReference type="Gene3D" id="3.20.20.190">
    <property type="entry name" value="Phosphatidylinositol (PI) phosphodiesterase"/>
    <property type="match status" value="2"/>
</dbReference>
<evidence type="ECO:0000256" key="6">
    <source>
        <dbReference type="ARBA" id="ARBA00047512"/>
    </source>
</evidence>
<keyword evidence="2 7" id="KW-0732">Signal</keyword>
<protein>
    <recommendedName>
        <fullName evidence="1">glycerophosphodiester phosphodiesterase</fullName>
        <ecNumber evidence="1">3.1.4.46</ecNumber>
    </recommendedName>
</protein>
<keyword evidence="10" id="KW-1185">Reference proteome</keyword>
<dbReference type="InterPro" id="IPR017946">
    <property type="entry name" value="PLC-like_Pdiesterase_TIM-brl"/>
</dbReference>
<evidence type="ECO:0000259" key="8">
    <source>
        <dbReference type="PROSITE" id="PS51704"/>
    </source>
</evidence>